<comment type="caution">
    <text evidence="2">The sequence shown here is derived from an EMBL/GenBank/DDBJ whole genome shotgun (WGS) entry which is preliminary data.</text>
</comment>
<keyword evidence="1" id="KW-0812">Transmembrane</keyword>
<keyword evidence="3" id="KW-1185">Reference proteome</keyword>
<protein>
    <submittedName>
        <fullName evidence="2">Uncharacterized protein</fullName>
    </submittedName>
</protein>
<feature type="transmembrane region" description="Helical" evidence="1">
    <location>
        <begin position="20"/>
        <end position="39"/>
    </location>
</feature>
<dbReference type="EMBL" id="LACI01001855">
    <property type="protein sequence ID" value="KJU83539.1"/>
    <property type="molecule type" value="Genomic_DNA"/>
</dbReference>
<accession>A0A0F3GNI5</accession>
<evidence type="ECO:0000313" key="2">
    <source>
        <dbReference type="EMBL" id="KJU83539.1"/>
    </source>
</evidence>
<gene>
    <name evidence="2" type="ORF">MBAV_004288</name>
</gene>
<evidence type="ECO:0000313" key="3">
    <source>
        <dbReference type="Proteomes" id="UP000033423"/>
    </source>
</evidence>
<reference evidence="2 3" key="1">
    <citation type="submission" date="2015-02" db="EMBL/GenBank/DDBJ databases">
        <title>Single-cell genomics of uncultivated deep-branching MTB reveals a conserved set of magnetosome genes.</title>
        <authorList>
            <person name="Kolinko S."/>
            <person name="Richter M."/>
            <person name="Glockner F.O."/>
            <person name="Brachmann A."/>
            <person name="Schuler D."/>
        </authorList>
    </citation>
    <scope>NUCLEOTIDE SEQUENCE [LARGE SCALE GENOMIC DNA]</scope>
    <source>
        <strain evidence="2">TM-1</strain>
    </source>
</reference>
<keyword evidence="1" id="KW-1133">Transmembrane helix</keyword>
<name>A0A0F3GNI5_9BACT</name>
<dbReference type="Proteomes" id="UP000033423">
    <property type="component" value="Unassembled WGS sequence"/>
</dbReference>
<keyword evidence="1" id="KW-0472">Membrane</keyword>
<evidence type="ECO:0000256" key="1">
    <source>
        <dbReference type="SAM" id="Phobius"/>
    </source>
</evidence>
<dbReference type="AlphaFoldDB" id="A0A0F3GNI5"/>
<organism evidence="2 3">
    <name type="scientific">Candidatus Magnetobacterium bavaricum</name>
    <dbReference type="NCBI Taxonomy" id="29290"/>
    <lineage>
        <taxon>Bacteria</taxon>
        <taxon>Pseudomonadati</taxon>
        <taxon>Nitrospirota</taxon>
        <taxon>Thermodesulfovibrionia</taxon>
        <taxon>Thermodesulfovibrionales</taxon>
        <taxon>Candidatus Magnetobacteriaceae</taxon>
        <taxon>Candidatus Magnetobacterium</taxon>
    </lineage>
</organism>
<sequence>MLLTIPSVITRRGVDVKYAAHANIVLSVLRFIIYFTTLTQIKDSRYFQKGA</sequence>
<proteinExistence type="predicted"/>